<feature type="transmembrane region" description="Helical" evidence="1">
    <location>
        <begin position="37"/>
        <end position="58"/>
    </location>
</feature>
<organism evidence="2 3">
    <name type="scientific">Bifidobacterium saimiriisciurei</name>
    <dbReference type="NCBI Taxonomy" id="2661627"/>
    <lineage>
        <taxon>Bacteria</taxon>
        <taxon>Bacillati</taxon>
        <taxon>Actinomycetota</taxon>
        <taxon>Actinomycetes</taxon>
        <taxon>Bifidobacteriales</taxon>
        <taxon>Bifidobacteriaceae</taxon>
        <taxon>Bifidobacterium</taxon>
    </lineage>
</organism>
<name>A0ABX0CEW6_9BIFI</name>
<evidence type="ECO:0000313" key="2">
    <source>
        <dbReference type="EMBL" id="NEH11454.1"/>
    </source>
</evidence>
<sequence>MKLSKAQIILGIICGSCIAIGNAGATGAISIRSGVLWIELFAFSVIAVCGFVLLQYGVQHHYLCKAHVADDDEIPASEQMFPSRIRAAVQALPWFQLTGWSIALSWIVILFCWLPYLVALHPGILYYDTGQQIAQFFGRPAWSHAGIPVGMIWDHHPWFDTYAFGLFAKLGTVLGSASQGLFLLCLLQCVTMSLTFAISLSYMRQRFSVGAPMCSTMLLFYAVFPLFPILFCTVVKDVFHAVFFLPWVLMYVESWKSSLSSLKRPFFLVGFFALTVLSGLTTKTGGIICLLSVGILIFVKSGLRKRILAVAFLAAYMAVTSIIIPMALFPALKIVTTDSSQFFVIPLQMTARYAKDNPNEATSDQIEAINCFSQVRYQDMASQYRPFITDPVSGFTIRNAACTGDYVKAWLQQGITHPSSYINAFVALEASFFSTDRPAVENPTYMANPPYAMTGNQMDVQLSTSVNENLLGDIIPTDAYPNTAVKQLYEGMNHIPVLNILTYQSFWSWMLPMGLLALLCSRKVRVHAKETRLWIVFGPYWLSLLSLYAGSTGFYM</sequence>
<dbReference type="RefSeq" id="WP_163198460.1">
    <property type="nucleotide sequence ID" value="NZ_WHZU01000006.1"/>
</dbReference>
<evidence type="ECO:0008006" key="4">
    <source>
        <dbReference type="Google" id="ProtNLM"/>
    </source>
</evidence>
<feature type="transmembrane region" description="Helical" evidence="1">
    <location>
        <begin position="218"/>
        <end position="245"/>
    </location>
</feature>
<evidence type="ECO:0000256" key="1">
    <source>
        <dbReference type="SAM" id="Phobius"/>
    </source>
</evidence>
<feature type="transmembrane region" description="Helical" evidence="1">
    <location>
        <begin position="265"/>
        <end position="298"/>
    </location>
</feature>
<dbReference type="Pfam" id="PF19484">
    <property type="entry name" value="DUF6020"/>
    <property type="match status" value="1"/>
</dbReference>
<dbReference type="InterPro" id="IPR046062">
    <property type="entry name" value="DUF6020"/>
</dbReference>
<feature type="transmembrane region" description="Helical" evidence="1">
    <location>
        <begin position="94"/>
        <end position="116"/>
    </location>
</feature>
<keyword evidence="3" id="KW-1185">Reference proteome</keyword>
<dbReference type="Proteomes" id="UP000475155">
    <property type="component" value="Unassembled WGS sequence"/>
</dbReference>
<keyword evidence="1" id="KW-0812">Transmembrane</keyword>
<reference evidence="2 3" key="1">
    <citation type="submission" date="2019-10" db="EMBL/GenBank/DDBJ databases">
        <title>Bifidobacterium from non-human primates.</title>
        <authorList>
            <person name="Modesto M."/>
        </authorList>
    </citation>
    <scope>NUCLEOTIDE SEQUENCE [LARGE SCALE GENOMIC DNA]</scope>
    <source>
        <strain evidence="2 3">SMA1</strain>
    </source>
</reference>
<keyword evidence="1" id="KW-0472">Membrane</keyword>
<feature type="transmembrane region" description="Helical" evidence="1">
    <location>
        <begin position="310"/>
        <end position="332"/>
    </location>
</feature>
<feature type="transmembrane region" description="Helical" evidence="1">
    <location>
        <begin position="180"/>
        <end position="198"/>
    </location>
</feature>
<accession>A0ABX0CEW6</accession>
<comment type="caution">
    <text evidence="2">The sequence shown here is derived from an EMBL/GenBank/DDBJ whole genome shotgun (WGS) entry which is preliminary data.</text>
</comment>
<keyword evidence="1" id="KW-1133">Transmembrane helix</keyword>
<protein>
    <recommendedName>
        <fullName evidence="4">Glycosyltransferase RgtA/B/C/D-like domain-containing protein</fullName>
    </recommendedName>
</protein>
<feature type="transmembrane region" description="Helical" evidence="1">
    <location>
        <begin position="501"/>
        <end position="521"/>
    </location>
</feature>
<feature type="transmembrane region" description="Helical" evidence="1">
    <location>
        <begin position="533"/>
        <end position="555"/>
    </location>
</feature>
<dbReference type="EMBL" id="WHZU01000006">
    <property type="protein sequence ID" value="NEH11454.1"/>
    <property type="molecule type" value="Genomic_DNA"/>
</dbReference>
<gene>
    <name evidence="2" type="ORF">GFD18_05030</name>
</gene>
<proteinExistence type="predicted"/>
<evidence type="ECO:0000313" key="3">
    <source>
        <dbReference type="Proteomes" id="UP000475155"/>
    </source>
</evidence>